<dbReference type="Gene3D" id="3.90.1200.10">
    <property type="match status" value="1"/>
</dbReference>
<protein>
    <submittedName>
        <fullName evidence="2">CotS family spore coat protein</fullName>
    </submittedName>
</protein>
<keyword evidence="2" id="KW-0946">Virion</keyword>
<evidence type="ECO:0000313" key="2">
    <source>
        <dbReference type="EMBL" id="MSR91144.1"/>
    </source>
</evidence>
<keyword evidence="3" id="KW-1185">Reference proteome</keyword>
<dbReference type="PANTHER" id="PTHR39179">
    <property type="entry name" value="SPORE COAT PROTEIN I"/>
    <property type="match status" value="1"/>
</dbReference>
<evidence type="ECO:0000259" key="1">
    <source>
        <dbReference type="Pfam" id="PF01636"/>
    </source>
</evidence>
<comment type="caution">
    <text evidence="2">The sequence shown here is derived from an EMBL/GenBank/DDBJ whole genome shotgun (WGS) entry which is preliminary data.</text>
</comment>
<name>A0A7X2MXZ0_9CLOT</name>
<dbReference type="Pfam" id="PF01636">
    <property type="entry name" value="APH"/>
    <property type="match status" value="1"/>
</dbReference>
<keyword evidence="2" id="KW-0167">Capsid protein</keyword>
<feature type="domain" description="Aminoglycoside phosphotransferase" evidence="1">
    <location>
        <begin position="46"/>
        <end position="260"/>
    </location>
</feature>
<gene>
    <name evidence="2" type="ORF">FYJ33_06895</name>
</gene>
<dbReference type="PANTHER" id="PTHR39179:SF1">
    <property type="entry name" value="SPORE COAT PROTEIN I"/>
    <property type="match status" value="1"/>
</dbReference>
<dbReference type="RefSeq" id="WP_154531023.1">
    <property type="nucleotide sequence ID" value="NZ_VULX01000007.1"/>
</dbReference>
<dbReference type="GO" id="GO:0042601">
    <property type="term" value="C:endospore-forming forespore"/>
    <property type="evidence" value="ECO:0007669"/>
    <property type="project" value="TreeGrafter"/>
</dbReference>
<dbReference type="Gene3D" id="3.30.200.20">
    <property type="entry name" value="Phosphorylase Kinase, domain 1"/>
    <property type="match status" value="1"/>
</dbReference>
<dbReference type="NCBIfam" id="TIGR02906">
    <property type="entry name" value="spore_CotS"/>
    <property type="match status" value="1"/>
</dbReference>
<organism evidence="2 3">
    <name type="scientific">Inconstantimicrobium porci</name>
    <dbReference type="NCBI Taxonomy" id="2652291"/>
    <lineage>
        <taxon>Bacteria</taxon>
        <taxon>Bacillati</taxon>
        <taxon>Bacillota</taxon>
        <taxon>Clostridia</taxon>
        <taxon>Eubacteriales</taxon>
        <taxon>Clostridiaceae</taxon>
        <taxon>Inconstantimicrobium</taxon>
    </lineage>
</organism>
<dbReference type="EMBL" id="VULX01000007">
    <property type="protein sequence ID" value="MSR91144.1"/>
    <property type="molecule type" value="Genomic_DNA"/>
</dbReference>
<accession>A0A7X2MXZ0</accession>
<dbReference type="InterPro" id="IPR011009">
    <property type="entry name" value="Kinase-like_dom_sf"/>
</dbReference>
<dbReference type="Proteomes" id="UP000460287">
    <property type="component" value="Unassembled WGS sequence"/>
</dbReference>
<sequence>MSTSNIQKFNLSEDEIINNILPQFNCKNASIEQIKIKNTDKQRAVYKVTALDNSVYCLKKVYYNENTLLFIYSVVEWLYRNEIKVARFLPSKDNKRFIEYKNMLFIFTPWLEGTKFSYDNFDDVIKASKNLAKLHSVTKDFFPIDGSLMKTGYDNLYISLNKHGKQLTECYNKASTINDDFSKIFMSTFKDNMSLVNKCLNLSHNINLDNLSRSICHGDYVNKNILINNDNEICLIDFDKCSMNFSATDISYFLRRLLKRENTKWNLDITKRCLYEYNLINHLSADDIAYIFAYIIFPQKYWRLSRDYYNNINKANKYAFCNLLTKANLQCKYQLQFMTSLTSEFNL</sequence>
<evidence type="ECO:0000313" key="3">
    <source>
        <dbReference type="Proteomes" id="UP000460287"/>
    </source>
</evidence>
<reference evidence="2 3" key="1">
    <citation type="submission" date="2019-08" db="EMBL/GenBank/DDBJ databases">
        <title>In-depth cultivation of the pig gut microbiome towards novel bacterial diversity and tailored functional studies.</title>
        <authorList>
            <person name="Wylensek D."/>
            <person name="Hitch T.C.A."/>
            <person name="Clavel T."/>
        </authorList>
    </citation>
    <scope>NUCLEOTIDE SEQUENCE [LARGE SCALE GENOMIC DNA]</scope>
    <source>
        <strain evidence="2 3">WCA-383-APC-5B</strain>
    </source>
</reference>
<proteinExistence type="predicted"/>
<dbReference type="InterPro" id="IPR014255">
    <property type="entry name" value="Spore_coat_CotS"/>
</dbReference>
<dbReference type="InterPro" id="IPR047175">
    <property type="entry name" value="CotS-like"/>
</dbReference>
<dbReference type="SUPFAM" id="SSF56112">
    <property type="entry name" value="Protein kinase-like (PK-like)"/>
    <property type="match status" value="1"/>
</dbReference>
<dbReference type="InterPro" id="IPR002575">
    <property type="entry name" value="Aminoglycoside_PTrfase"/>
</dbReference>
<dbReference type="AlphaFoldDB" id="A0A7X2MXZ0"/>